<dbReference type="GO" id="GO:0004672">
    <property type="term" value="F:protein kinase activity"/>
    <property type="evidence" value="ECO:0007669"/>
    <property type="project" value="InterPro"/>
</dbReference>
<reference evidence="2 3" key="1">
    <citation type="journal article" date="2014" name="PLoS ONE">
        <title>De novo Genome Assembly of the Fungal Plant Pathogen Pyrenophora semeniperda.</title>
        <authorList>
            <person name="Soliai M.M."/>
            <person name="Meyer S.E."/>
            <person name="Udall J.A."/>
            <person name="Elzinga D.E."/>
            <person name="Hermansen R.A."/>
            <person name="Bodily P.M."/>
            <person name="Hart A.A."/>
            <person name="Coleman C.E."/>
        </authorList>
    </citation>
    <scope>NUCLEOTIDE SEQUENCE [LARGE SCALE GENOMIC DNA]</scope>
    <source>
        <strain evidence="2 3">CCB06</strain>
        <tissue evidence="2">Mycelium</tissue>
    </source>
</reference>
<dbReference type="SUPFAM" id="SSF56112">
    <property type="entry name" value="Protein kinase-like (PK-like)"/>
    <property type="match status" value="1"/>
</dbReference>
<dbReference type="OrthoDB" id="5979581at2759"/>
<dbReference type="GO" id="GO:0005524">
    <property type="term" value="F:ATP binding"/>
    <property type="evidence" value="ECO:0007669"/>
    <property type="project" value="InterPro"/>
</dbReference>
<name>A0A3M7MD54_9PLEO</name>
<dbReference type="Gene3D" id="1.10.510.10">
    <property type="entry name" value="Transferase(Phosphotransferase) domain 1"/>
    <property type="match status" value="2"/>
</dbReference>
<dbReference type="InterPro" id="IPR011009">
    <property type="entry name" value="Kinase-like_dom_sf"/>
</dbReference>
<dbReference type="EMBL" id="KE747833">
    <property type="protein sequence ID" value="RMZ72446.1"/>
    <property type="molecule type" value="Genomic_DNA"/>
</dbReference>
<keyword evidence="3" id="KW-1185">Reference proteome</keyword>
<sequence>MVLQLGQVLRDARWNYQILECLGKGSSTSTIFKAKILPRAQIAPGQWVAIKTASEQKTFDFLKQEHKYYQNPAIQSSSYLRTLYEGIDIHESLTPESSYCLAFEWMDCTLEGLPSEKYGQSCILHKNISKAVLSAIDVLNSQHLIHTVRPEDLSGITLQPQPMRAPEVWSGKGCFYSSDVWSFAVMLFDWIKPCVFGATYMPPHHWTGPWAMAKLLRLFPNSVTPHPTSHQYQAFLDIAEAIEASGRYGNTDEKCFETMSFEEELGKLSIPPSLAAFLRYLFVVDHTQRPTAAQALRSSEFQHLA</sequence>
<evidence type="ECO:0000259" key="1">
    <source>
        <dbReference type="SMART" id="SM00220"/>
    </source>
</evidence>
<evidence type="ECO:0000313" key="3">
    <source>
        <dbReference type="Proteomes" id="UP000265663"/>
    </source>
</evidence>
<accession>A0A3M7MD54</accession>
<keyword evidence="2" id="KW-0808">Transferase</keyword>
<keyword evidence="2" id="KW-0418">Kinase</keyword>
<proteinExistence type="predicted"/>
<dbReference type="SMART" id="SM00220">
    <property type="entry name" value="S_TKc"/>
    <property type="match status" value="1"/>
</dbReference>
<gene>
    <name evidence="2" type="ORF">GMOD_00007434</name>
</gene>
<protein>
    <submittedName>
        <fullName evidence="2">Serine threonine kinase</fullName>
    </submittedName>
</protein>
<feature type="domain" description="Protein kinase" evidence="1">
    <location>
        <begin position="16"/>
        <end position="301"/>
    </location>
</feature>
<dbReference type="Gene3D" id="3.30.200.20">
    <property type="entry name" value="Phosphorylase Kinase, domain 1"/>
    <property type="match status" value="1"/>
</dbReference>
<dbReference type="InterPro" id="IPR000719">
    <property type="entry name" value="Prot_kinase_dom"/>
</dbReference>
<evidence type="ECO:0000313" key="2">
    <source>
        <dbReference type="EMBL" id="RMZ72446.1"/>
    </source>
</evidence>
<dbReference type="Proteomes" id="UP000265663">
    <property type="component" value="Unassembled WGS sequence"/>
</dbReference>
<organism evidence="2 3">
    <name type="scientific">Pyrenophora seminiperda CCB06</name>
    <dbReference type="NCBI Taxonomy" id="1302712"/>
    <lineage>
        <taxon>Eukaryota</taxon>
        <taxon>Fungi</taxon>
        <taxon>Dikarya</taxon>
        <taxon>Ascomycota</taxon>
        <taxon>Pezizomycotina</taxon>
        <taxon>Dothideomycetes</taxon>
        <taxon>Pleosporomycetidae</taxon>
        <taxon>Pleosporales</taxon>
        <taxon>Pleosporineae</taxon>
        <taxon>Pleosporaceae</taxon>
        <taxon>Pyrenophora</taxon>
    </lineage>
</organism>
<dbReference type="AlphaFoldDB" id="A0A3M7MD54"/>